<dbReference type="EMBL" id="AVOT02149901">
    <property type="protein sequence ID" value="MBW0592707.1"/>
    <property type="molecule type" value="Genomic_DNA"/>
</dbReference>
<feature type="non-terminal residue" evidence="1">
    <location>
        <position position="138"/>
    </location>
</feature>
<evidence type="ECO:0000313" key="2">
    <source>
        <dbReference type="Proteomes" id="UP000765509"/>
    </source>
</evidence>
<gene>
    <name evidence="1" type="ORF">O181_132422</name>
</gene>
<evidence type="ECO:0000313" key="1">
    <source>
        <dbReference type="EMBL" id="MBW0592707.1"/>
    </source>
</evidence>
<dbReference type="Proteomes" id="UP000765509">
    <property type="component" value="Unassembled WGS sequence"/>
</dbReference>
<reference evidence="1" key="1">
    <citation type="submission" date="2021-03" db="EMBL/GenBank/DDBJ databases">
        <title>Draft genome sequence of rust myrtle Austropuccinia psidii MF-1, a brazilian biotype.</title>
        <authorList>
            <person name="Quecine M.C."/>
            <person name="Pachon D.M.R."/>
            <person name="Bonatelli M.L."/>
            <person name="Correr F.H."/>
            <person name="Franceschini L.M."/>
            <person name="Leite T.F."/>
            <person name="Margarido G.R.A."/>
            <person name="Almeida C.A."/>
            <person name="Ferrarezi J.A."/>
            <person name="Labate C.A."/>
        </authorList>
    </citation>
    <scope>NUCLEOTIDE SEQUENCE</scope>
    <source>
        <strain evidence="1">MF-1</strain>
    </source>
</reference>
<comment type="caution">
    <text evidence="1">The sequence shown here is derived from an EMBL/GenBank/DDBJ whole genome shotgun (WGS) entry which is preliminary data.</text>
</comment>
<protein>
    <submittedName>
        <fullName evidence="1">Uncharacterized protein</fullName>
    </submittedName>
</protein>
<proteinExistence type="predicted"/>
<accession>A0A9Q3L4Z0</accession>
<name>A0A9Q3L4Z0_9BASI</name>
<dbReference type="AlphaFoldDB" id="A0A9Q3L4Z0"/>
<sequence>MDLTHVQDAKMQKTKPARVKGYTAGTCCITHIVINNIEAKIHLDSGAFCTCVGKNYLDKIYTNWKDNIIPIEGIKPSSASQNMHPLGLFEAAMIFPHSSGSIRLKVEFVVMNNCTSQHFILRNYYLNIYGNEINNYKD</sequence>
<keyword evidence="2" id="KW-1185">Reference proteome</keyword>
<organism evidence="1 2">
    <name type="scientific">Austropuccinia psidii MF-1</name>
    <dbReference type="NCBI Taxonomy" id="1389203"/>
    <lineage>
        <taxon>Eukaryota</taxon>
        <taxon>Fungi</taxon>
        <taxon>Dikarya</taxon>
        <taxon>Basidiomycota</taxon>
        <taxon>Pucciniomycotina</taxon>
        <taxon>Pucciniomycetes</taxon>
        <taxon>Pucciniales</taxon>
        <taxon>Sphaerophragmiaceae</taxon>
        <taxon>Austropuccinia</taxon>
    </lineage>
</organism>